<evidence type="ECO:0000256" key="2">
    <source>
        <dbReference type="ARBA" id="ARBA00009010"/>
    </source>
</evidence>
<organism evidence="10 11">
    <name type="scientific">Pseudoatta argentina</name>
    <dbReference type="NCBI Taxonomy" id="621737"/>
    <lineage>
        <taxon>Eukaryota</taxon>
        <taxon>Metazoa</taxon>
        <taxon>Ecdysozoa</taxon>
        <taxon>Arthropoda</taxon>
        <taxon>Hexapoda</taxon>
        <taxon>Insecta</taxon>
        <taxon>Pterygota</taxon>
        <taxon>Neoptera</taxon>
        <taxon>Endopterygota</taxon>
        <taxon>Hymenoptera</taxon>
        <taxon>Apocrita</taxon>
        <taxon>Aculeata</taxon>
        <taxon>Formicoidea</taxon>
        <taxon>Formicidae</taxon>
        <taxon>Myrmicinae</taxon>
        <taxon>Pseudoatta</taxon>
    </lineage>
</organism>
<keyword evidence="4 9" id="KW-0812">Transmembrane</keyword>
<evidence type="ECO:0000256" key="1">
    <source>
        <dbReference type="ARBA" id="ARBA00004477"/>
    </source>
</evidence>
<keyword evidence="3 10" id="KW-0808">Transferase</keyword>
<dbReference type="GO" id="GO:0005789">
    <property type="term" value="C:endoplasmic reticulum membrane"/>
    <property type="evidence" value="ECO:0007669"/>
    <property type="project" value="UniProtKB-SubCell"/>
</dbReference>
<dbReference type="AlphaFoldDB" id="A0A836ECM9"/>
<dbReference type="InterPro" id="IPR014371">
    <property type="entry name" value="Oat_ACAT_DAG_ARE"/>
</dbReference>
<feature type="transmembrane region" description="Helical" evidence="9">
    <location>
        <begin position="218"/>
        <end position="236"/>
    </location>
</feature>
<evidence type="ECO:0000256" key="6">
    <source>
        <dbReference type="ARBA" id="ARBA00022989"/>
    </source>
</evidence>
<dbReference type="PANTHER" id="PTHR10408">
    <property type="entry name" value="STEROL O-ACYLTRANSFERASE"/>
    <property type="match status" value="1"/>
</dbReference>
<evidence type="ECO:0000256" key="5">
    <source>
        <dbReference type="ARBA" id="ARBA00022824"/>
    </source>
</evidence>
<accession>A0A836ECM9</accession>
<keyword evidence="8 10" id="KW-0012">Acyltransferase</keyword>
<evidence type="ECO:0000256" key="7">
    <source>
        <dbReference type="ARBA" id="ARBA00023136"/>
    </source>
</evidence>
<comment type="caution">
    <text evidence="10">The sequence shown here is derived from an EMBL/GenBank/DDBJ whole genome shotgun (WGS) entry which is preliminary data.</text>
</comment>
<evidence type="ECO:0000256" key="8">
    <source>
        <dbReference type="ARBA" id="ARBA00023315"/>
    </source>
</evidence>
<feature type="transmembrane region" description="Helical" evidence="9">
    <location>
        <begin position="90"/>
        <end position="113"/>
    </location>
</feature>
<feature type="non-terminal residue" evidence="10">
    <location>
        <position position="319"/>
    </location>
</feature>
<feature type="transmembrane region" description="Helical" evidence="9">
    <location>
        <begin position="133"/>
        <end position="157"/>
    </location>
</feature>
<keyword evidence="6 9" id="KW-1133">Transmembrane helix</keyword>
<keyword evidence="11" id="KW-1185">Reference proteome</keyword>
<evidence type="ECO:0000256" key="9">
    <source>
        <dbReference type="SAM" id="Phobius"/>
    </source>
</evidence>
<evidence type="ECO:0000313" key="11">
    <source>
        <dbReference type="Proteomes" id="UP000668214"/>
    </source>
</evidence>
<feature type="transmembrane region" description="Helical" evidence="9">
    <location>
        <begin position="242"/>
        <end position="261"/>
    </location>
</feature>
<dbReference type="GO" id="GO:0008374">
    <property type="term" value="F:O-acyltransferase activity"/>
    <property type="evidence" value="ECO:0007669"/>
    <property type="project" value="InterPro"/>
</dbReference>
<comment type="subcellular location">
    <subcellularLocation>
        <location evidence="1">Endoplasmic reticulum membrane</location>
        <topology evidence="1">Multi-pass membrane protein</topology>
    </subcellularLocation>
</comment>
<evidence type="ECO:0000256" key="3">
    <source>
        <dbReference type="ARBA" id="ARBA00022679"/>
    </source>
</evidence>
<evidence type="ECO:0000313" key="10">
    <source>
        <dbReference type="EMBL" id="KAG5309746.1"/>
    </source>
</evidence>
<dbReference type="Proteomes" id="UP000668214">
    <property type="component" value="Unassembled WGS sequence"/>
</dbReference>
<dbReference type="EMBL" id="JAANIA010002778">
    <property type="protein sequence ID" value="KAG5309746.1"/>
    <property type="molecule type" value="Genomic_DNA"/>
</dbReference>
<name>A0A836ECM9_9HYME</name>
<dbReference type="Pfam" id="PF03062">
    <property type="entry name" value="MBOAT"/>
    <property type="match status" value="1"/>
</dbReference>
<feature type="non-terminal residue" evidence="10">
    <location>
        <position position="1"/>
    </location>
</feature>
<keyword evidence="5" id="KW-0256">Endoplasmic reticulum</keyword>
<comment type="similarity">
    <text evidence="2">Belongs to the membrane-bound acyltransferase family. Sterol o-acyltransferase subfamily.</text>
</comment>
<dbReference type="InterPro" id="IPR004299">
    <property type="entry name" value="MBOAT_fam"/>
</dbReference>
<protein>
    <submittedName>
        <fullName evidence="10">SOAT2 acyltransferase</fullName>
    </submittedName>
</protein>
<dbReference type="GO" id="GO:0008203">
    <property type="term" value="P:cholesterol metabolic process"/>
    <property type="evidence" value="ECO:0007669"/>
    <property type="project" value="TreeGrafter"/>
</dbReference>
<evidence type="ECO:0000256" key="4">
    <source>
        <dbReference type="ARBA" id="ARBA00022692"/>
    </source>
</evidence>
<reference evidence="10" key="1">
    <citation type="submission" date="2020-02" db="EMBL/GenBank/DDBJ databases">
        <title>Relaxed selection underlies rapid genomic changes in the transitions from sociality to social parasitism in ants.</title>
        <authorList>
            <person name="Bi X."/>
        </authorList>
    </citation>
    <scope>NUCLEOTIDE SEQUENCE</scope>
    <source>
        <strain evidence="10">BGI-DK2014c</strain>
        <tissue evidence="10">Whole body</tissue>
    </source>
</reference>
<gene>
    <name evidence="10" type="primary">Soat2</name>
    <name evidence="10" type="ORF">G6Z78_0002549</name>
</gene>
<sequence length="319" mass="38334">MSERPSIDLHEKNKDTAVNGNIFTDVLYEAITDVLQKTIQEIRQDVLEYVNHRINDMMSDVQQKITVPLSKNGELLYRTNKHRDKRTKRVRWIVVIRNFIEFGLSIFYLAFILESLMLPVYQVFGTQHLDWKWFVKSIIKSSFSGICFLVTINYLLLHTWMNAWAEMLQFADRLFYKDWWNSTTYYTFFRTWNVVVHDWLYTYIYKDMYEIVVPYNRVLLATTVFFISAIVHEYILAFAFGFFYPVIFILFITIGFPMFFIRKTFSNLLMWLSWSLGTGIIFSLHAIELYARQNCPPYPNYYLDLFIPRSWSCHEQFNT</sequence>
<proteinExistence type="inferred from homology"/>
<feature type="transmembrane region" description="Helical" evidence="9">
    <location>
        <begin position="268"/>
        <end position="287"/>
    </location>
</feature>
<dbReference type="PANTHER" id="PTHR10408:SF8">
    <property type="entry name" value="O-ACYLTRANSFERASE"/>
    <property type="match status" value="1"/>
</dbReference>
<keyword evidence="7 9" id="KW-0472">Membrane</keyword>